<dbReference type="PANTHER" id="PTHR46828">
    <property type="entry name" value="ENDO-1,4-BETA-XYLANASE A-RELATED"/>
    <property type="match status" value="1"/>
</dbReference>
<keyword evidence="5 10" id="KW-0858">Xylan degradation</keyword>
<dbReference type="OrthoDB" id="2115822at2759"/>
<keyword evidence="15" id="KW-1185">Reference proteome</keyword>
<evidence type="ECO:0000256" key="10">
    <source>
        <dbReference type="PROSITE-ProRule" id="PRU01097"/>
    </source>
</evidence>
<keyword evidence="7 10" id="KW-0119">Carbohydrate metabolism</keyword>
<comment type="pathway">
    <text evidence="2 10 11">Glycan degradation; xylan degradation.</text>
</comment>
<comment type="catalytic activity">
    <reaction evidence="1 10 11">
        <text>Endohydrolysis of (1-&gt;4)-beta-D-xylosidic linkages in xylans.</text>
        <dbReference type="EC" id="3.2.1.8"/>
    </reaction>
</comment>
<dbReference type="EC" id="3.2.1.8" evidence="4 10"/>
<reference evidence="14 15" key="1">
    <citation type="submission" date="2019-01" db="EMBL/GenBank/DDBJ databases">
        <title>Draft genome sequence of Psathyrella aberdarensis IHI B618.</title>
        <authorList>
            <person name="Buettner E."/>
            <person name="Kellner H."/>
        </authorList>
    </citation>
    <scope>NUCLEOTIDE SEQUENCE [LARGE SCALE GENOMIC DNA]</scope>
    <source>
        <strain evidence="14 15">IHI B618</strain>
    </source>
</reference>
<keyword evidence="6 10" id="KW-0378">Hydrolase</keyword>
<keyword evidence="12" id="KW-0732">Signal</keyword>
<evidence type="ECO:0000256" key="5">
    <source>
        <dbReference type="ARBA" id="ARBA00022651"/>
    </source>
</evidence>
<dbReference type="PRINTS" id="PR00911">
    <property type="entry name" value="GLHYDRLASE11"/>
</dbReference>
<feature type="chain" id="PRO_5020483548" description="Endo-1,4-beta-xylanase" evidence="12">
    <location>
        <begin position="21"/>
        <end position="251"/>
    </location>
</feature>
<evidence type="ECO:0000256" key="12">
    <source>
        <dbReference type="SAM" id="SignalP"/>
    </source>
</evidence>
<dbReference type="InterPro" id="IPR001137">
    <property type="entry name" value="Glyco_hydro_11"/>
</dbReference>
<comment type="similarity">
    <text evidence="3 10 11">Belongs to the glycosyl hydrolase 11 (cellulase G) family.</text>
</comment>
<feature type="domain" description="GH11" evidence="13">
    <location>
        <begin position="32"/>
        <end position="219"/>
    </location>
</feature>
<dbReference type="Pfam" id="PF00457">
    <property type="entry name" value="Glyco_hydro_11"/>
    <property type="match status" value="1"/>
</dbReference>
<dbReference type="PROSITE" id="PS51761">
    <property type="entry name" value="GH11_3"/>
    <property type="match status" value="1"/>
</dbReference>
<evidence type="ECO:0000256" key="6">
    <source>
        <dbReference type="ARBA" id="ARBA00022801"/>
    </source>
</evidence>
<accession>A0A4Q2D246</accession>
<dbReference type="PANTHER" id="PTHR46828:SF3">
    <property type="entry name" value="ENDO-1,4-BETA-XYLANASE"/>
    <property type="match status" value="1"/>
</dbReference>
<dbReference type="GO" id="GO:0045493">
    <property type="term" value="P:xylan catabolic process"/>
    <property type="evidence" value="ECO:0007669"/>
    <property type="project" value="UniProtKB-UniRule"/>
</dbReference>
<evidence type="ECO:0000256" key="7">
    <source>
        <dbReference type="ARBA" id="ARBA00023277"/>
    </source>
</evidence>
<evidence type="ECO:0000256" key="1">
    <source>
        <dbReference type="ARBA" id="ARBA00000681"/>
    </source>
</evidence>
<evidence type="ECO:0000259" key="13">
    <source>
        <dbReference type="PROSITE" id="PS51761"/>
    </source>
</evidence>
<dbReference type="InterPro" id="IPR013320">
    <property type="entry name" value="ConA-like_dom_sf"/>
</dbReference>
<evidence type="ECO:0000256" key="11">
    <source>
        <dbReference type="RuleBase" id="RU362015"/>
    </source>
</evidence>
<comment type="caution">
    <text evidence="14">The sequence shown here is derived from an EMBL/GenBank/DDBJ whole genome shotgun (WGS) entry which is preliminary data.</text>
</comment>
<evidence type="ECO:0000256" key="2">
    <source>
        <dbReference type="ARBA" id="ARBA00004851"/>
    </source>
</evidence>
<dbReference type="InterPro" id="IPR013319">
    <property type="entry name" value="GH11/12"/>
</dbReference>
<evidence type="ECO:0000256" key="3">
    <source>
        <dbReference type="ARBA" id="ARBA00007792"/>
    </source>
</evidence>
<dbReference type="GO" id="GO:0031176">
    <property type="term" value="F:endo-1,4-beta-xylanase activity"/>
    <property type="evidence" value="ECO:0007669"/>
    <property type="project" value="UniProtKB-UniRule"/>
</dbReference>
<dbReference type="UniPathway" id="UPA00114"/>
<feature type="active site" description="Nucleophile" evidence="10">
    <location>
        <position position="119"/>
    </location>
</feature>
<dbReference type="EMBL" id="SDEE01001052">
    <property type="protein sequence ID" value="RXW12989.1"/>
    <property type="molecule type" value="Genomic_DNA"/>
</dbReference>
<feature type="signal peptide" evidence="12">
    <location>
        <begin position="1"/>
        <end position="20"/>
    </location>
</feature>
<dbReference type="STRING" id="2316362.A0A4Q2D246"/>
<name>A0A4Q2D246_9AGAR</name>
<gene>
    <name evidence="14" type="ORF">EST38_g12864</name>
</gene>
<dbReference type="Gene3D" id="2.60.120.180">
    <property type="match status" value="1"/>
</dbReference>
<evidence type="ECO:0000313" key="15">
    <source>
        <dbReference type="Proteomes" id="UP000290288"/>
    </source>
</evidence>
<sequence>MVVFNSLLSIAVVSVLGALAVPHVGTNLTTRAGTPSSEGIHDGFFYSWWTDGGATATYTNEPKGQFSVTWEYGSEGNLLGGKGWTPGSHTRVMFYTGTYQPSGNSYLAVWGWTRDPVIEYYIIENFGSYHPSSGMIKKGTVTTDGSVYDMGVYFRPSGEPSATQFYSIRRNKRTTGTVDLGAHFRAWEAAGMRLGASHDFQILVCEGYFSSGSCNMTVSEGGSTDTAATTPEANRDSLDSIPAANLEGLAR</sequence>
<dbReference type="SUPFAM" id="SSF49899">
    <property type="entry name" value="Concanavalin A-like lectins/glucanases"/>
    <property type="match status" value="1"/>
</dbReference>
<evidence type="ECO:0000256" key="8">
    <source>
        <dbReference type="ARBA" id="ARBA00023295"/>
    </source>
</evidence>
<proteinExistence type="inferred from homology"/>
<feature type="active site" description="Proton donor" evidence="10">
    <location>
        <position position="206"/>
    </location>
</feature>
<dbReference type="Proteomes" id="UP000290288">
    <property type="component" value="Unassembled WGS sequence"/>
</dbReference>
<keyword evidence="8 10" id="KW-0326">Glycosidase</keyword>
<evidence type="ECO:0000256" key="4">
    <source>
        <dbReference type="ARBA" id="ARBA00012590"/>
    </source>
</evidence>
<keyword evidence="9 10" id="KW-0624">Polysaccharide degradation</keyword>
<protein>
    <recommendedName>
        <fullName evidence="4 10">Endo-1,4-beta-xylanase</fullName>
        <ecNumber evidence="4 10">3.2.1.8</ecNumber>
    </recommendedName>
</protein>
<organism evidence="14 15">
    <name type="scientific">Candolleomyces aberdarensis</name>
    <dbReference type="NCBI Taxonomy" id="2316362"/>
    <lineage>
        <taxon>Eukaryota</taxon>
        <taxon>Fungi</taxon>
        <taxon>Dikarya</taxon>
        <taxon>Basidiomycota</taxon>
        <taxon>Agaricomycotina</taxon>
        <taxon>Agaricomycetes</taxon>
        <taxon>Agaricomycetidae</taxon>
        <taxon>Agaricales</taxon>
        <taxon>Agaricineae</taxon>
        <taxon>Psathyrellaceae</taxon>
        <taxon>Candolleomyces</taxon>
    </lineage>
</organism>
<dbReference type="AlphaFoldDB" id="A0A4Q2D246"/>
<dbReference type="InterPro" id="IPR033123">
    <property type="entry name" value="GH11_dom"/>
</dbReference>
<evidence type="ECO:0000256" key="9">
    <source>
        <dbReference type="ARBA" id="ARBA00023326"/>
    </source>
</evidence>
<evidence type="ECO:0000313" key="14">
    <source>
        <dbReference type="EMBL" id="RXW12989.1"/>
    </source>
</evidence>